<dbReference type="PANTHER" id="PTHR37984:SF5">
    <property type="entry name" value="PROTEIN NYNRIN-LIKE"/>
    <property type="match status" value="1"/>
</dbReference>
<evidence type="ECO:0000313" key="3">
    <source>
        <dbReference type="Proteomes" id="UP000024635"/>
    </source>
</evidence>
<protein>
    <submittedName>
        <fullName evidence="2">Uncharacterized protein</fullName>
    </submittedName>
</protein>
<feature type="region of interest" description="Disordered" evidence="1">
    <location>
        <begin position="187"/>
        <end position="206"/>
    </location>
</feature>
<feature type="compositionally biased region" description="Basic and acidic residues" evidence="1">
    <location>
        <begin position="8"/>
        <end position="17"/>
    </location>
</feature>
<keyword evidence="3" id="KW-1185">Reference proteome</keyword>
<feature type="compositionally biased region" description="Polar residues" evidence="1">
    <location>
        <begin position="188"/>
        <end position="206"/>
    </location>
</feature>
<dbReference type="Proteomes" id="UP000024635">
    <property type="component" value="Unassembled WGS sequence"/>
</dbReference>
<dbReference type="EMBL" id="JARK01001538">
    <property type="protein sequence ID" value="EYB91802.1"/>
    <property type="molecule type" value="Genomic_DNA"/>
</dbReference>
<feature type="region of interest" description="Disordered" evidence="1">
    <location>
        <begin position="1"/>
        <end position="65"/>
    </location>
</feature>
<comment type="caution">
    <text evidence="2">The sequence shown here is derived from an EMBL/GenBank/DDBJ whole genome shotgun (WGS) entry which is preliminary data.</text>
</comment>
<organism evidence="2 3">
    <name type="scientific">Ancylostoma ceylanicum</name>
    <dbReference type="NCBI Taxonomy" id="53326"/>
    <lineage>
        <taxon>Eukaryota</taxon>
        <taxon>Metazoa</taxon>
        <taxon>Ecdysozoa</taxon>
        <taxon>Nematoda</taxon>
        <taxon>Chromadorea</taxon>
        <taxon>Rhabditida</taxon>
        <taxon>Rhabditina</taxon>
        <taxon>Rhabditomorpha</taxon>
        <taxon>Strongyloidea</taxon>
        <taxon>Ancylostomatidae</taxon>
        <taxon>Ancylostomatinae</taxon>
        <taxon>Ancylostoma</taxon>
    </lineage>
</organism>
<proteinExistence type="predicted"/>
<evidence type="ECO:0000256" key="1">
    <source>
        <dbReference type="SAM" id="MobiDB-lite"/>
    </source>
</evidence>
<dbReference type="OrthoDB" id="5876121at2759"/>
<dbReference type="PANTHER" id="PTHR37984">
    <property type="entry name" value="PROTEIN CBG26694"/>
    <property type="match status" value="1"/>
</dbReference>
<dbReference type="AlphaFoldDB" id="A0A016SN65"/>
<gene>
    <name evidence="2" type="primary">Acey_s0202.g1800</name>
    <name evidence="2" type="ORF">Y032_0202g1800</name>
</gene>
<accession>A0A016SN65</accession>
<reference evidence="3" key="1">
    <citation type="journal article" date="2015" name="Nat. Genet.">
        <title>The genome and transcriptome of the zoonotic hookworm Ancylostoma ceylanicum identify infection-specific gene families.</title>
        <authorList>
            <person name="Schwarz E.M."/>
            <person name="Hu Y."/>
            <person name="Antoshechkin I."/>
            <person name="Miller M.M."/>
            <person name="Sternberg P.W."/>
            <person name="Aroian R.V."/>
        </authorList>
    </citation>
    <scope>NUCLEOTIDE SEQUENCE</scope>
    <source>
        <strain evidence="3">HY135</strain>
    </source>
</reference>
<evidence type="ECO:0000313" key="2">
    <source>
        <dbReference type="EMBL" id="EYB91802.1"/>
    </source>
</evidence>
<sequence length="244" mass="27889">MQAPAEPTPRHKDDRKWQSSCPFSEAAPPTRQGQQKVNFKTDTQAAHPGTPTRPPPSASLEGSKSPAELCFGRKLRTPLSLLKPNIRNKSDINTTMERQFNRHHGARRKTFKRGDSVLVKTYQGQRNWTNGQVLRCLGRVLYGVRIGEETWIRHANQLRMRFSEEGHNRPNDMDTLFEMFELERPHSSTHYSTTPQDNAVESTSTTLSVQDVPQLRRSTRTRRAPLHFVVNPSQRSYRSTGTNS</sequence>
<name>A0A016SN65_9BILA</name>
<dbReference type="InterPro" id="IPR050951">
    <property type="entry name" value="Retrovirus_Pol_polyprotein"/>
</dbReference>
<feature type="compositionally biased region" description="Polar residues" evidence="1">
    <location>
        <begin position="31"/>
        <end position="44"/>
    </location>
</feature>